<keyword evidence="2" id="KW-0472">Membrane</keyword>
<keyword evidence="1" id="KW-0175">Coiled coil</keyword>
<reference evidence="4" key="1">
    <citation type="submission" date="2015-07" db="EMBL/GenBank/DDBJ databases">
        <title>Fjat-14235 jcm11544.</title>
        <authorList>
            <person name="Liu B."/>
            <person name="Wang J."/>
            <person name="Zhu Y."/>
            <person name="Liu G."/>
            <person name="Chen Q."/>
            <person name="Chen Z."/>
            <person name="Lan J."/>
            <person name="Che J."/>
            <person name="Ge C."/>
            <person name="Shi H."/>
            <person name="Pan Z."/>
            <person name="Liu X."/>
        </authorList>
    </citation>
    <scope>NUCLEOTIDE SEQUENCE [LARGE SCALE GENOMIC DNA]</scope>
    <source>
        <strain evidence="4">JCM 11544</strain>
    </source>
</reference>
<comment type="caution">
    <text evidence="3">The sequence shown here is derived from an EMBL/GenBank/DDBJ whole genome shotgun (WGS) entry which is preliminary data.</text>
</comment>
<dbReference type="AlphaFoldDB" id="A0A0M0GRN9"/>
<feature type="transmembrane region" description="Helical" evidence="2">
    <location>
        <begin position="20"/>
        <end position="40"/>
    </location>
</feature>
<keyword evidence="2" id="KW-0812">Transmembrane</keyword>
<organism evidence="3 4">
    <name type="scientific">Rossellomorea marisflavi</name>
    <dbReference type="NCBI Taxonomy" id="189381"/>
    <lineage>
        <taxon>Bacteria</taxon>
        <taxon>Bacillati</taxon>
        <taxon>Bacillota</taxon>
        <taxon>Bacilli</taxon>
        <taxon>Bacillales</taxon>
        <taxon>Bacillaceae</taxon>
        <taxon>Rossellomorea</taxon>
    </lineage>
</organism>
<dbReference type="OrthoDB" id="1724615at2"/>
<keyword evidence="4" id="KW-1185">Reference proteome</keyword>
<evidence type="ECO:0000313" key="3">
    <source>
        <dbReference type="EMBL" id="KON92106.1"/>
    </source>
</evidence>
<gene>
    <name evidence="3" type="ORF">AF331_06515</name>
</gene>
<feature type="coiled-coil region" evidence="1">
    <location>
        <begin position="81"/>
        <end position="129"/>
    </location>
</feature>
<dbReference type="RefSeq" id="WP_053427297.1">
    <property type="nucleotide sequence ID" value="NZ_JAMQJB010000002.1"/>
</dbReference>
<dbReference type="EMBL" id="LGUE01000001">
    <property type="protein sequence ID" value="KON92106.1"/>
    <property type="molecule type" value="Genomic_DNA"/>
</dbReference>
<evidence type="ECO:0000313" key="4">
    <source>
        <dbReference type="Proteomes" id="UP000037405"/>
    </source>
</evidence>
<protein>
    <submittedName>
        <fullName evidence="3">Uncharacterized protein</fullName>
    </submittedName>
</protein>
<evidence type="ECO:0000256" key="1">
    <source>
        <dbReference type="SAM" id="Coils"/>
    </source>
</evidence>
<accession>A0A0M0GRN9</accession>
<dbReference type="Proteomes" id="UP000037405">
    <property type="component" value="Unassembled WGS sequence"/>
</dbReference>
<evidence type="ECO:0000256" key="2">
    <source>
        <dbReference type="SAM" id="Phobius"/>
    </source>
</evidence>
<dbReference type="SUPFAM" id="SSF158791">
    <property type="entry name" value="MgtE N-terminal domain-like"/>
    <property type="match status" value="1"/>
</dbReference>
<dbReference type="PATRIC" id="fig|189381.12.peg.1447"/>
<keyword evidence="2" id="KW-1133">Transmembrane helix</keyword>
<name>A0A0M0GRN9_9BACI</name>
<dbReference type="Gene3D" id="1.25.60.10">
    <property type="entry name" value="MgtE N-terminal domain-like"/>
    <property type="match status" value="1"/>
</dbReference>
<dbReference type="InterPro" id="IPR038076">
    <property type="entry name" value="MgtE_N_sf"/>
</dbReference>
<sequence>MAKSKGIDNPQPHGRFQKFVFIVLIPILFIIVVTLVVLTATGTNVFEKAQSLGIHLPFTDDKEPASADTEKEDTDALKVVIEDQKAEIAQLNSSLEQKTKEADGLNASLEQQASEMEELRQTGEESKRSFKEIISTYEAMSAKNAAPVILNLKDDDAVRILSSVKPATLASILEKMPPADAAKYTGLITAEEGGSQ</sequence>
<proteinExistence type="predicted"/>
<dbReference type="STRING" id="189381.GCA_900166615_02973"/>